<dbReference type="EMBL" id="FUZF01000004">
    <property type="protein sequence ID" value="SKB60946.1"/>
    <property type="molecule type" value="Genomic_DNA"/>
</dbReference>
<dbReference type="Proteomes" id="UP000190150">
    <property type="component" value="Unassembled WGS sequence"/>
</dbReference>
<dbReference type="NCBIfam" id="TIGR04131">
    <property type="entry name" value="Bac_Flav_CTERM"/>
    <property type="match status" value="1"/>
</dbReference>
<sequence>MLFYYEKIIFGSVLLDTSIYTMNMKWNMLLLVGLFFWTNVVLGEGSRDLYPENVRGNRAFLVSKPLGRNAFANQASHYAYAQEGETIAVASSAQNIGIGRIILTAPDGKKYQTKSNNIGKISEFNGSTRAAELAGPRVGYVPFEVPVTTGQDGIWLVEFTSPDVDPINGSLIEPYNLRANANWKQHEEGSLIAAWDISIRNKNNTDWVAGRVFATVLQLHISKESLAYRDGAFYGRNYVLTDDGYIYHVDGNGSHGIDFAYFVNSSGILNEQNTPSYKSADEEKSAKFHNPNSEDEGLHITHKMFYNLPDNKMPRESRGCVPSGRTWLFNSQRFVEVKDIQIAQAIDNSNKIASKGISMSFNTNRNGRYKILISSRSEKHSFDKREISIEAKEGVNVFFWDGLDGQGKPMPNGKDYSIGVSVSLVEGEIHFPYFDMEINPNGVLVDRINADGSRHSDAIMFWDDSAVTRGQDSESSKPNVNREGTPSRIDGHRWGTYSSSKFINNGSSNGGYGAYSYGNERVMDTWTYTAKLQAEVELQISFGVPSDIEGGGAALPIEGKKYVELYQGGDVVFDLLGGDSRNVSLSSYARIEILEVPYYGDLTINGSTVLYKTKDTGYVGNDVLSYRLIDENGLESMMGKVYFEIKMTTPLAKDDFFEIVYNTVDISDVTNNDFVEYSYLNKESFRIVEHPVNGRLSKDADGKWIYESVDKFVGKDQFRYQIMDGNGNWSNIATVHVYIKGLFIPNTITPNGDLKNDTFHIVGLSYFDHAEVSVMDRFGRIVFASPDYKNNWSVPSNLTSGVYYYVFKGNKHGQKPVLNKGSLMVLTSMNFSK</sequence>
<evidence type="ECO:0000256" key="1">
    <source>
        <dbReference type="SAM" id="MobiDB-lite"/>
    </source>
</evidence>
<dbReference type="Gene3D" id="2.60.40.3440">
    <property type="match status" value="1"/>
</dbReference>
<keyword evidence="3" id="KW-1185">Reference proteome</keyword>
<protein>
    <submittedName>
        <fullName evidence="2">Gliding motility-associated C-terminal domain-containing protein</fullName>
    </submittedName>
</protein>
<reference evidence="3" key="1">
    <citation type="submission" date="2017-02" db="EMBL/GenBank/DDBJ databases">
        <authorList>
            <person name="Varghese N."/>
            <person name="Submissions S."/>
        </authorList>
    </citation>
    <scope>NUCLEOTIDE SEQUENCE [LARGE SCALE GENOMIC DNA]</scope>
    <source>
        <strain evidence="3">DSM 24091</strain>
    </source>
</reference>
<evidence type="ECO:0000313" key="2">
    <source>
        <dbReference type="EMBL" id="SKB60946.1"/>
    </source>
</evidence>
<accession>A0A1T5CNM0</accession>
<gene>
    <name evidence="2" type="ORF">SAMN05660841_01475</name>
</gene>
<dbReference type="AlphaFoldDB" id="A0A1T5CNM0"/>
<dbReference type="STRING" id="1513896.SAMN05660841_01475"/>
<proteinExistence type="predicted"/>
<evidence type="ECO:0000313" key="3">
    <source>
        <dbReference type="Proteomes" id="UP000190150"/>
    </source>
</evidence>
<dbReference type="InterPro" id="IPR026341">
    <property type="entry name" value="T9SS_type_B"/>
</dbReference>
<dbReference type="Pfam" id="PF17963">
    <property type="entry name" value="Big_9"/>
    <property type="match status" value="1"/>
</dbReference>
<name>A0A1T5CNM0_9SPHI</name>
<organism evidence="2 3">
    <name type="scientific">Sphingobacterium nematocida</name>
    <dbReference type="NCBI Taxonomy" id="1513896"/>
    <lineage>
        <taxon>Bacteria</taxon>
        <taxon>Pseudomonadati</taxon>
        <taxon>Bacteroidota</taxon>
        <taxon>Sphingobacteriia</taxon>
        <taxon>Sphingobacteriales</taxon>
        <taxon>Sphingobacteriaceae</taxon>
        <taxon>Sphingobacterium</taxon>
    </lineage>
</organism>
<feature type="region of interest" description="Disordered" evidence="1">
    <location>
        <begin position="469"/>
        <end position="493"/>
    </location>
</feature>
<dbReference type="Pfam" id="PF13585">
    <property type="entry name" value="CHU_C"/>
    <property type="match status" value="1"/>
</dbReference>